<dbReference type="InterPro" id="IPR027417">
    <property type="entry name" value="P-loop_NTPase"/>
</dbReference>
<dbReference type="SMART" id="SM00382">
    <property type="entry name" value="AAA"/>
    <property type="match status" value="1"/>
</dbReference>
<keyword evidence="4" id="KW-1185">Reference proteome</keyword>
<dbReference type="Pfam" id="PF13604">
    <property type="entry name" value="AAA_30"/>
    <property type="match status" value="1"/>
</dbReference>
<feature type="region of interest" description="Disordered" evidence="1">
    <location>
        <begin position="436"/>
        <end position="462"/>
    </location>
</feature>
<accession>A0A225DY14</accession>
<dbReference type="Pfam" id="PF08751">
    <property type="entry name" value="TrwC"/>
    <property type="match status" value="1"/>
</dbReference>
<dbReference type="CDD" id="cd18809">
    <property type="entry name" value="SF1_C_RecD"/>
    <property type="match status" value="1"/>
</dbReference>
<dbReference type="SUPFAM" id="SSF52540">
    <property type="entry name" value="P-loop containing nucleoside triphosphate hydrolases"/>
    <property type="match status" value="2"/>
</dbReference>
<feature type="compositionally biased region" description="Polar residues" evidence="1">
    <location>
        <begin position="483"/>
        <end position="498"/>
    </location>
</feature>
<protein>
    <submittedName>
        <fullName evidence="3">IncW plasmid conjugative relaxase protein TrwC (TraI)</fullName>
    </submittedName>
</protein>
<dbReference type="EMBL" id="NIDE01000005">
    <property type="protein sequence ID" value="OWK42139.1"/>
    <property type="molecule type" value="Genomic_DNA"/>
</dbReference>
<organism evidence="3 4">
    <name type="scientific">Fimbriiglobus ruber</name>
    <dbReference type="NCBI Taxonomy" id="1908690"/>
    <lineage>
        <taxon>Bacteria</taxon>
        <taxon>Pseudomonadati</taxon>
        <taxon>Planctomycetota</taxon>
        <taxon>Planctomycetia</taxon>
        <taxon>Gemmatales</taxon>
        <taxon>Gemmataceae</taxon>
        <taxon>Fimbriiglobus</taxon>
    </lineage>
</organism>
<feature type="domain" description="AAA+ ATPase" evidence="2">
    <location>
        <begin position="575"/>
        <end position="694"/>
    </location>
</feature>
<dbReference type="OrthoDB" id="1826980at2"/>
<evidence type="ECO:0000259" key="2">
    <source>
        <dbReference type="SMART" id="SM00382"/>
    </source>
</evidence>
<evidence type="ECO:0000313" key="3">
    <source>
        <dbReference type="EMBL" id="OWK42139.1"/>
    </source>
</evidence>
<dbReference type="AlphaFoldDB" id="A0A225DY14"/>
<feature type="compositionally biased region" description="Polar residues" evidence="1">
    <location>
        <begin position="519"/>
        <end position="529"/>
    </location>
</feature>
<dbReference type="Proteomes" id="UP000214646">
    <property type="component" value="Unassembled WGS sequence"/>
</dbReference>
<name>A0A225DY14_9BACT</name>
<dbReference type="InterPro" id="IPR003593">
    <property type="entry name" value="AAA+_ATPase"/>
</dbReference>
<dbReference type="Gene3D" id="2.30.30.940">
    <property type="match status" value="1"/>
</dbReference>
<comment type="caution">
    <text evidence="3">The sequence shown here is derived from an EMBL/GenBank/DDBJ whole genome shotgun (WGS) entry which is preliminary data.</text>
</comment>
<dbReference type="NCBIfam" id="NF041492">
    <property type="entry name" value="MobF"/>
    <property type="match status" value="1"/>
</dbReference>
<sequence length="1046" mass="115063">MANATAAIAYFSKSDGYYAAGDLRQEWLGHGAELLGLSGTPNFDHFKRLIHGHDPHTGDQLTAKLVENRIPAWDVTASIPKGVTVALENGDSRIQDALWEAARETLADLEQYSTTRVRKGGALDDRLTGNLVAFAVEHPETRPAKQDNMPDPDRHIHIVVMNVTHDPIEDEWKAVKFRPIMDLRKFFDRSFDLRLASKLTDLGYGIETSLKADARGTKRYYSWDIKGMPDSVVKKFSRRTGEVEKLAAELGVGSATGKDKLGATSRQFKRTDMTLEDYRKYWQGRITPAEGQAISSLITAANLGLNPEPTNTADKGVRFAIDHHFERRSVMDWHDLAVTSMERCMGGALPEEIEPEAKRQGALMKDGQVTTKAVLAEERRIIDFAREGKGTMRPLAIEGQPVRESAQGKPHAEGAGRVISELAMLLGLGQQKGANALNDVGSEPMGSELRVRDGQSPAPRSDPMQAIHAAATLPDPAILSHEQQLVSSARSEPQNSSLIDPKQGKLRAPDAHGAAPGQNWLSPSLSNEKPANIAPAPPLSPKQQATSSDHIPDARKMVGLSNEQQAMVSHVLTSTDQMVLVIGDAGTGKTHAIKSAFAQIDRPVEMLAASAEASRGVLRSPQGGGFRKADTVASFLMSPDRQAGVKNGVIWVDEAGLLAIKDLSRIVDIANEQHARIVLQGDPKQHRSVVRHGNMMNVLQEYAGLSVGRLTEVWRQKHKGYKAIVAGIAEGKQDKAFDQLAGLGWVQKVEDNKPLVDDYIQGINSGKEILVVAPTHAEADEVTAAIRSRLQDEGKLSHDEHKVQQLIPLNWTEAERGDLERYDGSETLVFHRNSGTFKAGQVVSVTDFKDGDRWKSPEHFSVYHKGEVGIATGDLVRFTSNGKSLDGHKLNNGSVYRIKGFDKHENPILDNGWTVKKEYGHLTHGYVSTSHASQGKTVDRVLIAMGSESKGAINAEQFYVSVSRGRESAKVYSDMAQDELKQAIQRTDARRSATELMQPKKKPRRRAYEGLRKFLAKARDRFKVLQAGLAGDTREQKRQKEYEYGR</sequence>
<dbReference type="InterPro" id="IPR014862">
    <property type="entry name" value="TrwC"/>
</dbReference>
<evidence type="ECO:0000313" key="4">
    <source>
        <dbReference type="Proteomes" id="UP000214646"/>
    </source>
</evidence>
<dbReference type="Gene3D" id="3.40.50.300">
    <property type="entry name" value="P-loop containing nucleotide triphosphate hydrolases"/>
    <property type="match status" value="2"/>
</dbReference>
<gene>
    <name evidence="3" type="ORF">FRUB_04217</name>
</gene>
<feature type="region of interest" description="Disordered" evidence="1">
    <location>
        <begin position="483"/>
        <end position="549"/>
    </location>
</feature>
<reference evidence="4" key="1">
    <citation type="submission" date="2017-06" db="EMBL/GenBank/DDBJ databases">
        <title>Genome analysis of Fimbriiglobus ruber SP5, the first member of the order Planctomycetales with confirmed chitinolytic capability.</title>
        <authorList>
            <person name="Ravin N.V."/>
            <person name="Rakitin A.L."/>
            <person name="Ivanova A.A."/>
            <person name="Beletsky A.V."/>
            <person name="Kulichevskaya I.S."/>
            <person name="Mardanov A.V."/>
            <person name="Dedysh S.N."/>
        </authorList>
    </citation>
    <scope>NUCLEOTIDE SEQUENCE [LARGE SCALE GENOMIC DNA]</scope>
    <source>
        <strain evidence="4">SP5</strain>
    </source>
</reference>
<proteinExistence type="predicted"/>
<evidence type="ECO:0000256" key="1">
    <source>
        <dbReference type="SAM" id="MobiDB-lite"/>
    </source>
</evidence>
<dbReference type="SUPFAM" id="SSF55464">
    <property type="entry name" value="Origin of replication-binding domain, RBD-like"/>
    <property type="match status" value="1"/>
</dbReference>